<protein>
    <submittedName>
        <fullName evidence="1">Uncharacterized protein</fullName>
    </submittedName>
</protein>
<accession>A0A3E0WJA5</accession>
<comment type="caution">
    <text evidence="1">The sequence shown here is derived from an EMBL/GenBank/DDBJ whole genome shotgun (WGS) entry which is preliminary data.</text>
</comment>
<evidence type="ECO:0000313" key="2">
    <source>
        <dbReference type="Proteomes" id="UP000256488"/>
    </source>
</evidence>
<evidence type="ECO:0000313" key="1">
    <source>
        <dbReference type="EMBL" id="RFA32187.1"/>
    </source>
</evidence>
<dbReference type="EMBL" id="NFZX01000076">
    <property type="protein sequence ID" value="RFA32187.1"/>
    <property type="molecule type" value="Genomic_DNA"/>
</dbReference>
<dbReference type="Proteomes" id="UP000256488">
    <property type="component" value="Unassembled WGS sequence"/>
</dbReference>
<proteinExistence type="predicted"/>
<name>A0A3E0WJA5_9BACI</name>
<sequence length="67" mass="7861">MYSTIINMKQKTLCQHASETVFLVRSLHFVFAYMMTEKHLETMPLFILSGKMIWYSPFSQKLGLSLL</sequence>
<gene>
    <name evidence="1" type="ORF">CAI16_18855</name>
</gene>
<organism evidence="1 2">
    <name type="scientific">Virgibacillus dokdonensis</name>
    <dbReference type="NCBI Taxonomy" id="302167"/>
    <lineage>
        <taxon>Bacteria</taxon>
        <taxon>Bacillati</taxon>
        <taxon>Bacillota</taxon>
        <taxon>Bacilli</taxon>
        <taxon>Bacillales</taxon>
        <taxon>Bacillaceae</taxon>
        <taxon>Virgibacillus</taxon>
    </lineage>
</organism>
<dbReference type="AlphaFoldDB" id="A0A3E0WJA5"/>
<reference evidence="1 2" key="1">
    <citation type="submission" date="2017-05" db="EMBL/GenBank/DDBJ databases">
        <title>Virgibacillus sp. AK90 isolated from a saltern of Kakinada, India.</title>
        <authorList>
            <person name="Gupta V."/>
            <person name="Sidhu C."/>
            <person name="Korpole S."/>
            <person name="Pinnaka A.K."/>
        </authorList>
    </citation>
    <scope>NUCLEOTIDE SEQUENCE [LARGE SCALE GENOMIC DNA]</scope>
    <source>
        <strain evidence="1 2">AK90</strain>
    </source>
</reference>